<keyword evidence="2" id="KW-1185">Reference proteome</keyword>
<dbReference type="Proteomes" id="UP001212499">
    <property type="component" value="Unassembled WGS sequence"/>
</dbReference>
<dbReference type="RefSeq" id="WP_271732614.1">
    <property type="nucleotide sequence ID" value="NZ_JANQDP010000096.1"/>
</dbReference>
<dbReference type="EMBL" id="JAQMUH010000094">
    <property type="protein sequence ID" value="MDB9539667.1"/>
    <property type="molecule type" value="Genomic_DNA"/>
</dbReference>
<dbReference type="InterPro" id="IPR010985">
    <property type="entry name" value="Ribbon_hlx_hlx"/>
</dbReference>
<name>A0ABT5AQS3_9CYAN</name>
<proteinExistence type="predicted"/>
<organism evidence="1 2">
    <name type="scientific">Anabaenopsis arnoldii</name>
    <dbReference type="NCBI Taxonomy" id="2152938"/>
    <lineage>
        <taxon>Bacteria</taxon>
        <taxon>Bacillati</taxon>
        <taxon>Cyanobacteriota</taxon>
        <taxon>Cyanophyceae</taxon>
        <taxon>Nostocales</taxon>
        <taxon>Nodulariaceae</taxon>
        <taxon>Anabaenopsis</taxon>
    </lineage>
</organism>
<dbReference type="SUPFAM" id="SSF47598">
    <property type="entry name" value="Ribbon-helix-helix"/>
    <property type="match status" value="1"/>
</dbReference>
<evidence type="ECO:0000313" key="1">
    <source>
        <dbReference type="EMBL" id="MDB9539667.1"/>
    </source>
</evidence>
<gene>
    <name evidence="1" type="ORF">PN457_08360</name>
</gene>
<comment type="caution">
    <text evidence="1">The sequence shown here is derived from an EMBL/GenBank/DDBJ whole genome shotgun (WGS) entry which is preliminary data.</text>
</comment>
<sequence length="74" mass="8591">MQSEKISISLPSSLLQFIENYKLNKGCKSRSAVIELAIELLRYQELERAYREASQEIDPEWDLTVGDGLSDERW</sequence>
<reference evidence="1 2" key="1">
    <citation type="submission" date="2023-01" db="EMBL/GenBank/DDBJ databases">
        <title>Genomes from the Australian National Cyanobacteria Reference Collection.</title>
        <authorList>
            <person name="Willis A."/>
            <person name="Lee E.M.F."/>
        </authorList>
    </citation>
    <scope>NUCLEOTIDE SEQUENCE [LARGE SCALE GENOMIC DNA]</scope>
    <source>
        <strain evidence="1 2">CS-1033</strain>
    </source>
</reference>
<protein>
    <submittedName>
        <fullName evidence="1">CopG family transcriptional regulator</fullName>
    </submittedName>
</protein>
<accession>A0ABT5AQS3</accession>
<evidence type="ECO:0000313" key="2">
    <source>
        <dbReference type="Proteomes" id="UP001212499"/>
    </source>
</evidence>